<dbReference type="PATRIC" id="fig|400772.4.peg.1389"/>
<dbReference type="CDD" id="cd00757">
    <property type="entry name" value="ThiF_MoeB_HesA_family"/>
    <property type="match status" value="1"/>
</dbReference>
<dbReference type="Gene3D" id="3.40.50.720">
    <property type="entry name" value="NAD(P)-binding Rossmann-like Domain"/>
    <property type="match status" value="1"/>
</dbReference>
<dbReference type="InterPro" id="IPR000594">
    <property type="entry name" value="ThiF_NAD_FAD-bd"/>
</dbReference>
<dbReference type="EMBL" id="JYIY01000071">
    <property type="protein sequence ID" value="KJL36814.1"/>
    <property type="molecule type" value="Genomic_DNA"/>
</dbReference>
<dbReference type="Proteomes" id="UP000033451">
    <property type="component" value="Unassembled WGS sequence"/>
</dbReference>
<dbReference type="GO" id="GO:0008146">
    <property type="term" value="F:sulfotransferase activity"/>
    <property type="evidence" value="ECO:0007669"/>
    <property type="project" value="TreeGrafter"/>
</dbReference>
<dbReference type="InterPro" id="IPR045886">
    <property type="entry name" value="ThiF/MoeB/HesA"/>
</dbReference>
<dbReference type="PANTHER" id="PTHR10953:SF102">
    <property type="entry name" value="ADENYLYLTRANSFERASE AND SULFURTRANSFERASE MOCS3"/>
    <property type="match status" value="1"/>
</dbReference>
<name>A0A0F0LVV3_9MICO</name>
<keyword evidence="2" id="KW-0808">Transferase</keyword>
<dbReference type="STRING" id="400772.RR49_01366"/>
<proteinExistence type="predicted"/>
<evidence type="ECO:0000313" key="3">
    <source>
        <dbReference type="Proteomes" id="UP000033451"/>
    </source>
</evidence>
<protein>
    <submittedName>
        <fullName evidence="2">Putative adenylyltransferase/sulfurtransferase MoeZ</fullName>
    </submittedName>
</protein>
<dbReference type="InterPro" id="IPR035985">
    <property type="entry name" value="Ubiquitin-activating_enz"/>
</dbReference>
<comment type="caution">
    <text evidence="2">The sequence shown here is derived from an EMBL/GenBank/DDBJ whole genome shotgun (WGS) entry which is preliminary data.</text>
</comment>
<dbReference type="RefSeq" id="WP_045247348.1">
    <property type="nucleotide sequence ID" value="NZ_JBOFAV010000009.1"/>
</dbReference>
<evidence type="ECO:0000313" key="2">
    <source>
        <dbReference type="EMBL" id="KJL36814.1"/>
    </source>
</evidence>
<dbReference type="PANTHER" id="PTHR10953">
    <property type="entry name" value="UBIQUITIN-ACTIVATING ENZYME E1"/>
    <property type="match status" value="1"/>
</dbReference>
<keyword evidence="2" id="KW-0548">Nucleotidyltransferase</keyword>
<gene>
    <name evidence="2" type="primary">moeZ_1</name>
    <name evidence="2" type="ORF">RR49_01366</name>
</gene>
<keyword evidence="3" id="KW-1185">Reference proteome</keyword>
<evidence type="ECO:0000259" key="1">
    <source>
        <dbReference type="Pfam" id="PF00899"/>
    </source>
</evidence>
<sequence>MPFAPLVDPVEDLPADERVRTARHRVMFDFGDAAQRRLAAAHVAVVGAGGLGSAVILALAAAGVGTLTVIDDDDVDLSNLQRQVLHRRGDVGAPKVDSAVRAAADLSATRVIARRARLDTRNAADLLAGAHVIVDGSDTFDTRRAVAAASESAGLPLVWGTVQEFAGQATVFWSRPSAGTPIVLDDLYPAASVGTLPSCAEVGVFGPLCLQIGAVLATETVKLVTGVGEPLLGRVLLVDALRGTQREVPLRPARVSA</sequence>
<dbReference type="Pfam" id="PF00899">
    <property type="entry name" value="ThiF"/>
    <property type="match status" value="1"/>
</dbReference>
<dbReference type="AlphaFoldDB" id="A0A0F0LVV3"/>
<dbReference type="GO" id="GO:0008641">
    <property type="term" value="F:ubiquitin-like modifier activating enzyme activity"/>
    <property type="evidence" value="ECO:0007669"/>
    <property type="project" value="InterPro"/>
</dbReference>
<reference evidence="2 3" key="1">
    <citation type="submission" date="2015-02" db="EMBL/GenBank/DDBJ databases">
        <title>Draft genome sequences of ten Microbacterium spp. with emphasis on heavy metal contaminated environments.</title>
        <authorList>
            <person name="Corretto E."/>
        </authorList>
    </citation>
    <scope>NUCLEOTIDE SEQUENCE [LARGE SCALE GENOMIC DNA]</scope>
    <source>
        <strain evidence="2 3">DSM 18659</strain>
    </source>
</reference>
<dbReference type="GO" id="GO:0005829">
    <property type="term" value="C:cytosol"/>
    <property type="evidence" value="ECO:0007669"/>
    <property type="project" value="TreeGrafter"/>
</dbReference>
<feature type="domain" description="THIF-type NAD/FAD binding fold" evidence="1">
    <location>
        <begin position="25"/>
        <end position="252"/>
    </location>
</feature>
<dbReference type="OrthoDB" id="9804286at2"/>
<dbReference type="GO" id="GO:0016779">
    <property type="term" value="F:nucleotidyltransferase activity"/>
    <property type="evidence" value="ECO:0007669"/>
    <property type="project" value="UniProtKB-KW"/>
</dbReference>
<organism evidence="2 3">
    <name type="scientific">Microbacterium ginsengisoli</name>
    <dbReference type="NCBI Taxonomy" id="400772"/>
    <lineage>
        <taxon>Bacteria</taxon>
        <taxon>Bacillati</taxon>
        <taxon>Actinomycetota</taxon>
        <taxon>Actinomycetes</taxon>
        <taxon>Micrococcales</taxon>
        <taxon>Microbacteriaceae</taxon>
        <taxon>Microbacterium</taxon>
    </lineage>
</organism>
<dbReference type="GO" id="GO:0004792">
    <property type="term" value="F:thiosulfate-cyanide sulfurtransferase activity"/>
    <property type="evidence" value="ECO:0007669"/>
    <property type="project" value="TreeGrafter"/>
</dbReference>
<dbReference type="SUPFAM" id="SSF69572">
    <property type="entry name" value="Activating enzymes of the ubiquitin-like proteins"/>
    <property type="match status" value="1"/>
</dbReference>
<accession>A0A0F0LVV3</accession>